<name>A0A8J8BC76_9ACTN</name>
<evidence type="ECO:0000256" key="1">
    <source>
        <dbReference type="SAM" id="MobiDB-lite"/>
    </source>
</evidence>
<dbReference type="Proteomes" id="UP000677913">
    <property type="component" value="Unassembled WGS sequence"/>
</dbReference>
<accession>A0A8J8BC76</accession>
<protein>
    <submittedName>
        <fullName evidence="2">Uncharacterized protein</fullName>
    </submittedName>
</protein>
<dbReference type="EMBL" id="JAGSXH010000036">
    <property type="protein sequence ID" value="MBS2963848.1"/>
    <property type="molecule type" value="Genomic_DNA"/>
</dbReference>
<evidence type="ECO:0000313" key="3">
    <source>
        <dbReference type="Proteomes" id="UP000677913"/>
    </source>
</evidence>
<sequence>MSEVPAAGASGTRAPGTGAAGLAPTTVMELPVPPPLVSAYAGNLSVPRIFEAHRAAGFCVRAGDIASGDAAAVRAQHGLTGDPAWTPQHNSADAFHVLRFYASWPGAFVVPFGGSTPEGAERMGTSRVYPEPFLGTGYTAFAPRAVPQYWLPLTELPLGTELWRIGADGSQQPVAAYLGRYTGWQPQPGVEPFGPQPWQSTPQALRTAVRRGLRAVYQGGDFDADFGPEPGRITLYRSGTAGEAVQSRAVLDAHCDAVRYVRLLCTWHGARFEAIDAAPDSVTLNYLGENHLEAGSLGLTEVGYRVWRTTVPRAEVSEYAEETLEVGVQAHFG</sequence>
<reference evidence="2" key="1">
    <citation type="submission" date="2021-04" db="EMBL/GenBank/DDBJ databases">
        <title>Genome based classification of Actinospica acidithermotolerans sp. nov., an actinobacterium isolated from an Indonesian hot spring.</title>
        <authorList>
            <person name="Kusuma A.B."/>
            <person name="Putra K.E."/>
            <person name="Nafisah S."/>
            <person name="Loh J."/>
            <person name="Nouioui I."/>
            <person name="Goodfellow M."/>
        </authorList>
    </citation>
    <scope>NUCLEOTIDE SEQUENCE</scope>
    <source>
        <strain evidence="2">DSM 45618</strain>
    </source>
</reference>
<feature type="region of interest" description="Disordered" evidence="1">
    <location>
        <begin position="1"/>
        <end position="20"/>
    </location>
</feature>
<dbReference type="RefSeq" id="WP_211467919.1">
    <property type="nucleotide sequence ID" value="NZ_JAGSXH010000036.1"/>
</dbReference>
<dbReference type="AlphaFoldDB" id="A0A8J8BC76"/>
<organism evidence="2 3">
    <name type="scientific">Actinocrinis puniceicyclus</name>
    <dbReference type="NCBI Taxonomy" id="977794"/>
    <lineage>
        <taxon>Bacteria</taxon>
        <taxon>Bacillati</taxon>
        <taxon>Actinomycetota</taxon>
        <taxon>Actinomycetes</taxon>
        <taxon>Catenulisporales</taxon>
        <taxon>Actinospicaceae</taxon>
        <taxon>Actinocrinis</taxon>
    </lineage>
</organism>
<gene>
    <name evidence="2" type="ORF">KGA66_12385</name>
</gene>
<keyword evidence="3" id="KW-1185">Reference proteome</keyword>
<proteinExistence type="predicted"/>
<evidence type="ECO:0000313" key="2">
    <source>
        <dbReference type="EMBL" id="MBS2963848.1"/>
    </source>
</evidence>
<comment type="caution">
    <text evidence="2">The sequence shown here is derived from an EMBL/GenBank/DDBJ whole genome shotgun (WGS) entry which is preliminary data.</text>
</comment>